<protein>
    <submittedName>
        <fullName evidence="4">Metallo-dependent phosphatase-like protein</fullName>
    </submittedName>
</protein>
<feature type="compositionally biased region" description="Acidic residues" evidence="1">
    <location>
        <begin position="532"/>
        <end position="550"/>
    </location>
</feature>
<keyword evidence="2" id="KW-1133">Transmembrane helix</keyword>
<dbReference type="AlphaFoldDB" id="A0AAE0P6H1"/>
<dbReference type="PANTHER" id="PTHR42850:SF4">
    <property type="entry name" value="ZINC-DEPENDENT ENDOPOLYPHOSPHATASE"/>
    <property type="match status" value="1"/>
</dbReference>
<dbReference type="GO" id="GO:0006798">
    <property type="term" value="P:polyphosphate catabolic process"/>
    <property type="evidence" value="ECO:0007669"/>
    <property type="project" value="TreeGrafter"/>
</dbReference>
<dbReference type="GO" id="GO:0000298">
    <property type="term" value="F:endopolyphosphatase activity"/>
    <property type="evidence" value="ECO:0007669"/>
    <property type="project" value="TreeGrafter"/>
</dbReference>
<keyword evidence="2" id="KW-0812">Transmembrane</keyword>
<sequence>MRPGLGFQTGQQAAGLTKTRFFGLAFHLDTVNLTGAAKIHKPKNRSQPNIVIQIKTSGKKNKRGIWRMVLLLFAPLGPLWRGRQHPIKAVAFVGLMALVTLYLIATQFPTVEKHLLAMMPLRRPTTVMAPADATMTSQSNSKSPHQDSTSDRSGFQGMTTTTTTTTTQEEDDNVQRPTMADAETGIHTAQGPAEEALRKRIVIADLPAQYIPSFSPDDETKGRKGRRPKRLIVVGDVHGQLHALKTLLRKLDFDHPRFRRHHASSSSSSNNDQEADAEGISNHDHLILAGDIVTKGPDSAGVVQLAMDLGASSVRGNHDENVLRAAQAMAREHLTAVAPERGEDDEDIDAQKSKKNTSSAKEYAKNEHARAVARSLSKSQLSWLASQPIILRIGHGFPGATSPPFNAGSMLVVHAGLVPSLPLARQDRWAVMNMRSLVYPPHFTFATAEDNDEDEDLATADGAASKIVPVDTREGEPWSRAWNRVQNNIKRQDKRTLVVYGHDARAGLQADVDIHIKDIAVRDVKDERSYDDGEDWGEDEEETDEEEVEESSSKKKKHKKKNKRKGIRYAFGLDSGCGHSRQLSALVIEASAEGIVHSIVQVDCGHGAHKNDEA</sequence>
<dbReference type="SUPFAM" id="SSF56300">
    <property type="entry name" value="Metallo-dependent phosphatases"/>
    <property type="match status" value="1"/>
</dbReference>
<dbReference type="GO" id="GO:0005737">
    <property type="term" value="C:cytoplasm"/>
    <property type="evidence" value="ECO:0007669"/>
    <property type="project" value="TreeGrafter"/>
</dbReference>
<keyword evidence="2" id="KW-0472">Membrane</keyword>
<accession>A0AAE0P6H1</accession>
<feature type="domain" description="Calcineurin-like phosphoesterase" evidence="3">
    <location>
        <begin position="230"/>
        <end position="342"/>
    </location>
</feature>
<evidence type="ECO:0000313" key="5">
    <source>
        <dbReference type="Proteomes" id="UP001285441"/>
    </source>
</evidence>
<feature type="transmembrane region" description="Helical" evidence="2">
    <location>
        <begin position="87"/>
        <end position="105"/>
    </location>
</feature>
<feature type="region of interest" description="Disordered" evidence="1">
    <location>
        <begin position="133"/>
        <end position="175"/>
    </location>
</feature>
<dbReference type="Proteomes" id="UP001285441">
    <property type="component" value="Unassembled WGS sequence"/>
</dbReference>
<dbReference type="PANTHER" id="PTHR42850">
    <property type="entry name" value="METALLOPHOSPHOESTERASE"/>
    <property type="match status" value="1"/>
</dbReference>
<dbReference type="GO" id="GO:0016791">
    <property type="term" value="F:phosphatase activity"/>
    <property type="evidence" value="ECO:0007669"/>
    <property type="project" value="TreeGrafter"/>
</dbReference>
<proteinExistence type="predicted"/>
<name>A0AAE0P6H1_9PEZI</name>
<feature type="region of interest" description="Disordered" evidence="1">
    <location>
        <begin position="337"/>
        <end position="367"/>
    </location>
</feature>
<reference evidence="4" key="2">
    <citation type="submission" date="2023-06" db="EMBL/GenBank/DDBJ databases">
        <authorList>
            <consortium name="Lawrence Berkeley National Laboratory"/>
            <person name="Haridas S."/>
            <person name="Hensen N."/>
            <person name="Bonometti L."/>
            <person name="Westerberg I."/>
            <person name="Brannstrom I.O."/>
            <person name="Guillou S."/>
            <person name="Cros-Aarteil S."/>
            <person name="Calhoun S."/>
            <person name="Kuo A."/>
            <person name="Mondo S."/>
            <person name="Pangilinan J."/>
            <person name="Riley R."/>
            <person name="LaButti K."/>
            <person name="Andreopoulos B."/>
            <person name="Lipzen A."/>
            <person name="Chen C."/>
            <person name="Yanf M."/>
            <person name="Daum C."/>
            <person name="Ng V."/>
            <person name="Clum A."/>
            <person name="Steindorff A."/>
            <person name="Ohm R."/>
            <person name="Martin F."/>
            <person name="Silar P."/>
            <person name="Natvig D."/>
            <person name="Lalanne C."/>
            <person name="Gautier V."/>
            <person name="Ament-velasquez S.L."/>
            <person name="Kruys A."/>
            <person name="Hutchinson M.I."/>
            <person name="Powell A.J."/>
            <person name="Barry K."/>
            <person name="Miller A.N."/>
            <person name="Grigoriev I.V."/>
            <person name="Debuchy R."/>
            <person name="Gladieux P."/>
            <person name="Thoren M.H."/>
            <person name="Johannesson H."/>
        </authorList>
    </citation>
    <scope>NUCLEOTIDE SEQUENCE</scope>
    <source>
        <strain evidence="4">CBS 232.78</strain>
    </source>
</reference>
<comment type="caution">
    <text evidence="4">The sequence shown here is derived from an EMBL/GenBank/DDBJ whole genome shotgun (WGS) entry which is preliminary data.</text>
</comment>
<dbReference type="CDD" id="cd00144">
    <property type="entry name" value="MPP_PPP_family"/>
    <property type="match status" value="1"/>
</dbReference>
<dbReference type="InterPro" id="IPR029052">
    <property type="entry name" value="Metallo-depent_PP-like"/>
</dbReference>
<keyword evidence="5" id="KW-1185">Reference proteome</keyword>
<evidence type="ECO:0000256" key="1">
    <source>
        <dbReference type="SAM" id="MobiDB-lite"/>
    </source>
</evidence>
<organism evidence="4 5">
    <name type="scientific">Podospora didyma</name>
    <dbReference type="NCBI Taxonomy" id="330526"/>
    <lineage>
        <taxon>Eukaryota</taxon>
        <taxon>Fungi</taxon>
        <taxon>Dikarya</taxon>
        <taxon>Ascomycota</taxon>
        <taxon>Pezizomycotina</taxon>
        <taxon>Sordariomycetes</taxon>
        <taxon>Sordariomycetidae</taxon>
        <taxon>Sordariales</taxon>
        <taxon>Podosporaceae</taxon>
        <taxon>Podospora</taxon>
    </lineage>
</organism>
<evidence type="ECO:0000256" key="2">
    <source>
        <dbReference type="SAM" id="Phobius"/>
    </source>
</evidence>
<feature type="region of interest" description="Disordered" evidence="1">
    <location>
        <begin position="527"/>
        <end position="563"/>
    </location>
</feature>
<gene>
    <name evidence="4" type="ORF">B0H63DRAFT_555514</name>
</gene>
<feature type="compositionally biased region" description="Polar residues" evidence="1">
    <location>
        <begin position="134"/>
        <end position="143"/>
    </location>
</feature>
<dbReference type="Gene3D" id="3.60.21.10">
    <property type="match status" value="1"/>
</dbReference>
<dbReference type="InterPro" id="IPR050126">
    <property type="entry name" value="Ap4A_hydrolase"/>
</dbReference>
<dbReference type="EMBL" id="JAULSW010000001">
    <property type="protein sequence ID" value="KAK3394278.1"/>
    <property type="molecule type" value="Genomic_DNA"/>
</dbReference>
<reference evidence="4" key="1">
    <citation type="journal article" date="2023" name="Mol. Phylogenet. Evol.">
        <title>Genome-scale phylogeny and comparative genomics of the fungal order Sordariales.</title>
        <authorList>
            <person name="Hensen N."/>
            <person name="Bonometti L."/>
            <person name="Westerberg I."/>
            <person name="Brannstrom I.O."/>
            <person name="Guillou S."/>
            <person name="Cros-Aarteil S."/>
            <person name="Calhoun S."/>
            <person name="Haridas S."/>
            <person name="Kuo A."/>
            <person name="Mondo S."/>
            <person name="Pangilinan J."/>
            <person name="Riley R."/>
            <person name="LaButti K."/>
            <person name="Andreopoulos B."/>
            <person name="Lipzen A."/>
            <person name="Chen C."/>
            <person name="Yan M."/>
            <person name="Daum C."/>
            <person name="Ng V."/>
            <person name="Clum A."/>
            <person name="Steindorff A."/>
            <person name="Ohm R.A."/>
            <person name="Martin F."/>
            <person name="Silar P."/>
            <person name="Natvig D.O."/>
            <person name="Lalanne C."/>
            <person name="Gautier V."/>
            <person name="Ament-Velasquez S.L."/>
            <person name="Kruys A."/>
            <person name="Hutchinson M.I."/>
            <person name="Powell A.J."/>
            <person name="Barry K."/>
            <person name="Miller A.N."/>
            <person name="Grigoriev I.V."/>
            <person name="Debuchy R."/>
            <person name="Gladieux P."/>
            <person name="Hiltunen Thoren M."/>
            <person name="Johannesson H."/>
        </authorList>
    </citation>
    <scope>NUCLEOTIDE SEQUENCE</scope>
    <source>
        <strain evidence="4">CBS 232.78</strain>
    </source>
</reference>
<dbReference type="Pfam" id="PF00149">
    <property type="entry name" value="Metallophos"/>
    <property type="match status" value="1"/>
</dbReference>
<evidence type="ECO:0000313" key="4">
    <source>
        <dbReference type="EMBL" id="KAK3394278.1"/>
    </source>
</evidence>
<evidence type="ECO:0000259" key="3">
    <source>
        <dbReference type="Pfam" id="PF00149"/>
    </source>
</evidence>
<feature type="compositionally biased region" description="Basic residues" evidence="1">
    <location>
        <begin position="554"/>
        <end position="563"/>
    </location>
</feature>
<dbReference type="InterPro" id="IPR004843">
    <property type="entry name" value="Calcineurin-like_PHP"/>
</dbReference>